<dbReference type="InterPro" id="IPR045078">
    <property type="entry name" value="TST/MPST-like"/>
</dbReference>
<organism evidence="4 5">
    <name type="scientific">Jeotgalibacillus campisalis</name>
    <dbReference type="NCBI Taxonomy" id="220754"/>
    <lineage>
        <taxon>Bacteria</taxon>
        <taxon>Bacillati</taxon>
        <taxon>Bacillota</taxon>
        <taxon>Bacilli</taxon>
        <taxon>Bacillales</taxon>
        <taxon>Caryophanaceae</taxon>
        <taxon>Jeotgalibacillus</taxon>
    </lineage>
</organism>
<gene>
    <name evidence="4" type="ORF">KR50_21780</name>
</gene>
<keyword evidence="2" id="KW-0677">Repeat</keyword>
<comment type="caution">
    <text evidence="4">The sequence shown here is derived from an EMBL/GenBank/DDBJ whole genome shotgun (WGS) entry which is preliminary data.</text>
</comment>
<name>A0A0C2VUC3_9BACL</name>
<evidence type="ECO:0000313" key="5">
    <source>
        <dbReference type="Proteomes" id="UP000031972"/>
    </source>
</evidence>
<dbReference type="PROSITE" id="PS50206">
    <property type="entry name" value="RHODANESE_3"/>
    <property type="match status" value="2"/>
</dbReference>
<protein>
    <submittedName>
        <fullName evidence="4">3-mercaptopyruvate sulfurtransferase</fullName>
    </submittedName>
</protein>
<dbReference type="CDD" id="cd01448">
    <property type="entry name" value="TST_Repeat_1"/>
    <property type="match status" value="1"/>
</dbReference>
<dbReference type="PANTHER" id="PTHR11364">
    <property type="entry name" value="THIOSULFATE SULFERTANSFERASE"/>
    <property type="match status" value="1"/>
</dbReference>
<evidence type="ECO:0000256" key="2">
    <source>
        <dbReference type="ARBA" id="ARBA00022737"/>
    </source>
</evidence>
<evidence type="ECO:0000259" key="3">
    <source>
        <dbReference type="PROSITE" id="PS50206"/>
    </source>
</evidence>
<dbReference type="PATRIC" id="fig|220754.4.peg.2194"/>
<keyword evidence="4" id="KW-0670">Pyruvate</keyword>
<dbReference type="PROSITE" id="PS00380">
    <property type="entry name" value="RHODANESE_1"/>
    <property type="match status" value="1"/>
</dbReference>
<feature type="domain" description="Rhodanese" evidence="3">
    <location>
        <begin position="13"/>
        <end position="132"/>
    </location>
</feature>
<keyword evidence="5" id="KW-1185">Reference proteome</keyword>
<evidence type="ECO:0000256" key="1">
    <source>
        <dbReference type="ARBA" id="ARBA00022679"/>
    </source>
</evidence>
<dbReference type="GO" id="GO:0004792">
    <property type="term" value="F:thiosulfate-cyanide sulfurtransferase activity"/>
    <property type="evidence" value="ECO:0007669"/>
    <property type="project" value="InterPro"/>
</dbReference>
<evidence type="ECO:0000313" key="4">
    <source>
        <dbReference type="EMBL" id="KIL48011.1"/>
    </source>
</evidence>
<dbReference type="Pfam" id="PF00581">
    <property type="entry name" value="Rhodanese"/>
    <property type="match status" value="2"/>
</dbReference>
<dbReference type="EMBL" id="JXRR01000014">
    <property type="protein sequence ID" value="KIL48011.1"/>
    <property type="molecule type" value="Genomic_DNA"/>
</dbReference>
<sequence>MGYTVTPAWLMENLKNVVIADCRFSLNEPSAGSEQYKKGHIPGAVYFHLNKDLSGAPQKHGGRHPLPLIEDFKRTIEHAGISNESTVIVYDGGEGAFASRLWWLLRYHGLENVFILNGGFKEWEAQELPLSTEEPTPSTGSFSVHVNENWRAEVGEIEQIVTGKTTSILIDSRSYDRYIGQNEPIDRVAGHIPGAIHRDWMDGLHEGFFLKDSEQANRFSDWEKDRPIVVYCGSGVTAIPNFIALKQAGFENVKLYPGSYSDWVSYDEHEIEIGDSTHFKK</sequence>
<dbReference type="PANTHER" id="PTHR11364:SF27">
    <property type="entry name" value="SULFURTRANSFERASE"/>
    <property type="match status" value="1"/>
</dbReference>
<dbReference type="AlphaFoldDB" id="A0A0C2VUC3"/>
<dbReference type="Gene3D" id="3.40.250.10">
    <property type="entry name" value="Rhodanese-like domain"/>
    <property type="match status" value="2"/>
</dbReference>
<dbReference type="SMART" id="SM00450">
    <property type="entry name" value="RHOD"/>
    <property type="match status" value="2"/>
</dbReference>
<dbReference type="OrthoDB" id="9770030at2"/>
<dbReference type="InterPro" id="IPR036873">
    <property type="entry name" value="Rhodanese-like_dom_sf"/>
</dbReference>
<dbReference type="InterPro" id="IPR001763">
    <property type="entry name" value="Rhodanese-like_dom"/>
</dbReference>
<dbReference type="CDD" id="cd01449">
    <property type="entry name" value="TST_Repeat_2"/>
    <property type="match status" value="1"/>
</dbReference>
<accession>A0A0C2VUC3</accession>
<dbReference type="InterPro" id="IPR001307">
    <property type="entry name" value="Thiosulphate_STrfase_CS"/>
</dbReference>
<keyword evidence="1 4" id="KW-0808">Transferase</keyword>
<dbReference type="Proteomes" id="UP000031972">
    <property type="component" value="Unassembled WGS sequence"/>
</dbReference>
<dbReference type="SUPFAM" id="SSF52821">
    <property type="entry name" value="Rhodanese/Cell cycle control phosphatase"/>
    <property type="match status" value="2"/>
</dbReference>
<proteinExistence type="predicted"/>
<feature type="domain" description="Rhodanese" evidence="3">
    <location>
        <begin position="168"/>
        <end position="272"/>
    </location>
</feature>
<dbReference type="RefSeq" id="WP_041057941.1">
    <property type="nucleotide sequence ID" value="NZ_JXRR01000014.1"/>
</dbReference>
<reference evidence="4 5" key="1">
    <citation type="submission" date="2015-01" db="EMBL/GenBank/DDBJ databases">
        <title>Jeotgalibacillus campisalis genome sequencing.</title>
        <authorList>
            <person name="Goh K.M."/>
            <person name="Chan K.-G."/>
            <person name="Yaakop A.S."/>
            <person name="Ee R."/>
            <person name="Gan H.M."/>
            <person name="Chan C.S."/>
        </authorList>
    </citation>
    <scope>NUCLEOTIDE SEQUENCE [LARGE SCALE GENOMIC DNA]</scope>
    <source>
        <strain evidence="4 5">SF-57</strain>
    </source>
</reference>